<keyword evidence="3 8" id="KW-0819">tRNA processing</keyword>
<dbReference type="GeneID" id="303173545"/>
<proteinExistence type="inferred from homology"/>
<evidence type="ECO:0000256" key="8">
    <source>
        <dbReference type="HAMAP-Rule" id="MF_00972"/>
    </source>
</evidence>
<dbReference type="InterPro" id="IPR016192">
    <property type="entry name" value="APOBEC/CMP_deaminase_Zn-bd"/>
</dbReference>
<keyword evidence="6 8" id="KW-0862">Zinc</keyword>
<gene>
    <name evidence="8" type="primary">tadA</name>
    <name evidence="10" type="ORF">CZ674_10005</name>
</gene>
<dbReference type="InterPro" id="IPR028883">
    <property type="entry name" value="tRNA_aden_deaminase"/>
</dbReference>
<dbReference type="Proteomes" id="UP000195787">
    <property type="component" value="Unassembled WGS sequence"/>
</dbReference>
<dbReference type="AlphaFoldDB" id="A0A1R4G958"/>
<dbReference type="Gene3D" id="3.40.140.10">
    <property type="entry name" value="Cytidine Deaminase, domain 2"/>
    <property type="match status" value="1"/>
</dbReference>
<name>A0A1R4G958_9MICO</name>
<feature type="binding site" evidence="8">
    <location>
        <position position="92"/>
    </location>
    <ligand>
        <name>Zn(2+)</name>
        <dbReference type="ChEBI" id="CHEBI:29105"/>
        <note>catalytic</note>
    </ligand>
</feature>
<comment type="cofactor">
    <cofactor evidence="8">
        <name>Zn(2+)</name>
        <dbReference type="ChEBI" id="CHEBI:29105"/>
    </cofactor>
    <text evidence="8">Binds 1 zinc ion per subunit.</text>
</comment>
<feature type="binding site" evidence="8">
    <location>
        <position position="89"/>
    </location>
    <ligand>
        <name>Zn(2+)</name>
        <dbReference type="ChEBI" id="CHEBI:29105"/>
        <note>catalytic</note>
    </ligand>
</feature>
<evidence type="ECO:0000256" key="2">
    <source>
        <dbReference type="ARBA" id="ARBA00011738"/>
    </source>
</evidence>
<dbReference type="RefSeq" id="WP_234988549.1">
    <property type="nucleotide sequence ID" value="NZ_FUHU01000041.1"/>
</dbReference>
<dbReference type="InterPro" id="IPR016193">
    <property type="entry name" value="Cytidine_deaminase-like"/>
</dbReference>
<comment type="function">
    <text evidence="8">Catalyzes the deamination of adenosine to inosine at the wobble position 34 of tRNA(Arg2).</text>
</comment>
<comment type="catalytic activity">
    <reaction evidence="7 8">
        <text>adenosine(34) in tRNA + H2O + H(+) = inosine(34) in tRNA + NH4(+)</text>
        <dbReference type="Rhea" id="RHEA:43168"/>
        <dbReference type="Rhea" id="RHEA-COMP:10373"/>
        <dbReference type="Rhea" id="RHEA-COMP:10374"/>
        <dbReference type="ChEBI" id="CHEBI:15377"/>
        <dbReference type="ChEBI" id="CHEBI:15378"/>
        <dbReference type="ChEBI" id="CHEBI:28938"/>
        <dbReference type="ChEBI" id="CHEBI:74411"/>
        <dbReference type="ChEBI" id="CHEBI:82852"/>
        <dbReference type="EC" id="3.5.4.33"/>
    </reaction>
</comment>
<keyword evidence="11" id="KW-1185">Reference proteome</keyword>
<dbReference type="CDD" id="cd01285">
    <property type="entry name" value="nucleoside_deaminase"/>
    <property type="match status" value="1"/>
</dbReference>
<dbReference type="SUPFAM" id="SSF53927">
    <property type="entry name" value="Cytidine deaminase-like"/>
    <property type="match status" value="1"/>
</dbReference>
<dbReference type="PROSITE" id="PS00903">
    <property type="entry name" value="CYT_DCMP_DEAMINASES_1"/>
    <property type="match status" value="1"/>
</dbReference>
<evidence type="ECO:0000256" key="7">
    <source>
        <dbReference type="ARBA" id="ARBA00048045"/>
    </source>
</evidence>
<dbReference type="Pfam" id="PF00383">
    <property type="entry name" value="dCMP_cyt_deam_1"/>
    <property type="match status" value="1"/>
</dbReference>
<evidence type="ECO:0000256" key="1">
    <source>
        <dbReference type="ARBA" id="ARBA00010669"/>
    </source>
</evidence>
<dbReference type="InterPro" id="IPR002125">
    <property type="entry name" value="CMP_dCMP_dom"/>
</dbReference>
<reference evidence="10 11" key="1">
    <citation type="submission" date="2017-02" db="EMBL/GenBank/DDBJ databases">
        <authorList>
            <person name="Peterson S.W."/>
        </authorList>
    </citation>
    <scope>NUCLEOTIDE SEQUENCE [LARGE SCALE GENOMIC DNA]</scope>
    <source>
        <strain evidence="10 11">LMG 22410</strain>
    </source>
</reference>
<keyword evidence="5 8" id="KW-0378">Hydrolase</keyword>
<feature type="binding site" evidence="8">
    <location>
        <position position="59"/>
    </location>
    <ligand>
        <name>Zn(2+)</name>
        <dbReference type="ChEBI" id="CHEBI:29105"/>
        <note>catalytic</note>
    </ligand>
</feature>
<evidence type="ECO:0000259" key="9">
    <source>
        <dbReference type="PROSITE" id="PS51747"/>
    </source>
</evidence>
<feature type="domain" description="CMP/dCMP-type deaminase" evidence="9">
    <location>
        <begin position="5"/>
        <end position="130"/>
    </location>
</feature>
<accession>A0A1R4G958</accession>
<dbReference type="PROSITE" id="PS51747">
    <property type="entry name" value="CYT_DCMP_DEAMINASES_2"/>
    <property type="match status" value="1"/>
</dbReference>
<dbReference type="PANTHER" id="PTHR11079">
    <property type="entry name" value="CYTOSINE DEAMINASE FAMILY MEMBER"/>
    <property type="match status" value="1"/>
</dbReference>
<dbReference type="PANTHER" id="PTHR11079:SF202">
    <property type="entry name" value="TRNA-SPECIFIC ADENOSINE DEAMINASE"/>
    <property type="match status" value="1"/>
</dbReference>
<sequence>MRVEPAIEAHMRRAIELAAAAAERTPADVPVGAVVVAPDGTELAEGANERELHADPTGHAELVAMRAAARATGDWHLDGCTLVVTLEPCAMCAGAIAQARVARVVFGAWDDKAGAAGSVVDLLRDRRMPHRVEVVGDVLAGECAAQLREFFADKR</sequence>
<protein>
    <recommendedName>
        <fullName evidence="8">tRNA-specific adenosine deaminase</fullName>
        <ecNumber evidence="8">3.5.4.33</ecNumber>
    </recommendedName>
</protein>
<evidence type="ECO:0000256" key="4">
    <source>
        <dbReference type="ARBA" id="ARBA00022723"/>
    </source>
</evidence>
<comment type="subunit">
    <text evidence="2 8">Homodimer.</text>
</comment>
<dbReference type="HAMAP" id="MF_00972">
    <property type="entry name" value="tRNA_aden_deaminase"/>
    <property type="match status" value="1"/>
</dbReference>
<evidence type="ECO:0000313" key="10">
    <source>
        <dbReference type="EMBL" id="SJM64709.1"/>
    </source>
</evidence>
<dbReference type="GO" id="GO:0052717">
    <property type="term" value="F:tRNA-specific adenosine-34 deaminase activity"/>
    <property type="evidence" value="ECO:0007669"/>
    <property type="project" value="UniProtKB-UniRule"/>
</dbReference>
<dbReference type="GO" id="GO:0002100">
    <property type="term" value="P:tRNA wobble adenosine to inosine editing"/>
    <property type="evidence" value="ECO:0007669"/>
    <property type="project" value="UniProtKB-UniRule"/>
</dbReference>
<evidence type="ECO:0000256" key="3">
    <source>
        <dbReference type="ARBA" id="ARBA00022694"/>
    </source>
</evidence>
<evidence type="ECO:0000313" key="11">
    <source>
        <dbReference type="Proteomes" id="UP000195787"/>
    </source>
</evidence>
<evidence type="ECO:0000256" key="5">
    <source>
        <dbReference type="ARBA" id="ARBA00022801"/>
    </source>
</evidence>
<dbReference type="EC" id="3.5.4.33" evidence="8"/>
<organism evidence="10 11">
    <name type="scientific">Agrococcus casei LMG 22410</name>
    <dbReference type="NCBI Taxonomy" id="1255656"/>
    <lineage>
        <taxon>Bacteria</taxon>
        <taxon>Bacillati</taxon>
        <taxon>Actinomycetota</taxon>
        <taxon>Actinomycetes</taxon>
        <taxon>Micrococcales</taxon>
        <taxon>Microbacteriaceae</taxon>
        <taxon>Agrococcus</taxon>
    </lineage>
</organism>
<comment type="similarity">
    <text evidence="1">Belongs to the cytidine and deoxycytidylate deaminase family. ADAT2 subfamily.</text>
</comment>
<dbReference type="EMBL" id="FUHU01000041">
    <property type="protein sequence ID" value="SJM64709.1"/>
    <property type="molecule type" value="Genomic_DNA"/>
</dbReference>
<feature type="active site" description="Proton donor" evidence="8">
    <location>
        <position position="61"/>
    </location>
</feature>
<evidence type="ECO:0000256" key="6">
    <source>
        <dbReference type="ARBA" id="ARBA00022833"/>
    </source>
</evidence>
<dbReference type="GO" id="GO:0008270">
    <property type="term" value="F:zinc ion binding"/>
    <property type="evidence" value="ECO:0007669"/>
    <property type="project" value="UniProtKB-UniRule"/>
</dbReference>
<keyword evidence="4 8" id="KW-0479">Metal-binding</keyword>